<evidence type="ECO:0000313" key="1">
    <source>
        <dbReference type="EMBL" id="MFD1398869.1"/>
    </source>
</evidence>
<evidence type="ECO:0000313" key="2">
    <source>
        <dbReference type="Proteomes" id="UP001597199"/>
    </source>
</evidence>
<organism evidence="1 2">
    <name type="scientific">Lacticaseibacillus suilingensis</name>
    <dbReference type="NCBI Taxonomy" id="2799577"/>
    <lineage>
        <taxon>Bacteria</taxon>
        <taxon>Bacillati</taxon>
        <taxon>Bacillota</taxon>
        <taxon>Bacilli</taxon>
        <taxon>Lactobacillales</taxon>
        <taxon>Lactobacillaceae</taxon>
        <taxon>Lacticaseibacillus</taxon>
    </lineage>
</organism>
<dbReference type="EMBL" id="JBHTOA010000025">
    <property type="protein sequence ID" value="MFD1398869.1"/>
    <property type="molecule type" value="Genomic_DNA"/>
</dbReference>
<name>A0ABW4BEF6_9LACO</name>
<gene>
    <name evidence="1" type="ORF">ACFQ41_06060</name>
</gene>
<protein>
    <submittedName>
        <fullName evidence="1">Uncharacterized protein</fullName>
    </submittedName>
</protein>
<proteinExistence type="predicted"/>
<sequence>MNTTDNQRAAALKIYAATIQNCQRMQPKFALGTAQATLLVNRIAALQVVSALVSGQVPSLAQMTASVAPIQSILHKTIVARAKYAPETAIYRRLTPMIAAMTLGLSVLQTALAQSQTNQGATADD</sequence>
<dbReference type="Proteomes" id="UP001597199">
    <property type="component" value="Unassembled WGS sequence"/>
</dbReference>
<comment type="caution">
    <text evidence="1">The sequence shown here is derived from an EMBL/GenBank/DDBJ whole genome shotgun (WGS) entry which is preliminary data.</text>
</comment>
<keyword evidence="2" id="KW-1185">Reference proteome</keyword>
<reference evidence="2" key="1">
    <citation type="journal article" date="2019" name="Int. J. Syst. Evol. Microbiol.">
        <title>The Global Catalogue of Microorganisms (GCM) 10K type strain sequencing project: providing services to taxonomists for standard genome sequencing and annotation.</title>
        <authorList>
            <consortium name="The Broad Institute Genomics Platform"/>
            <consortium name="The Broad Institute Genome Sequencing Center for Infectious Disease"/>
            <person name="Wu L."/>
            <person name="Ma J."/>
        </authorList>
    </citation>
    <scope>NUCLEOTIDE SEQUENCE [LARGE SCALE GENOMIC DNA]</scope>
    <source>
        <strain evidence="2">CCM 9110</strain>
    </source>
</reference>
<accession>A0ABW4BEF6</accession>
<dbReference type="RefSeq" id="WP_204118520.1">
    <property type="nucleotide sequence ID" value="NZ_BOLV01000005.1"/>
</dbReference>